<name>A0ABW4BAI5_9LACO</name>
<protein>
    <submittedName>
        <fullName evidence="1">Pyridoxamine 5'-phosphate oxidase family protein</fullName>
    </submittedName>
</protein>
<dbReference type="SUPFAM" id="SSF50475">
    <property type="entry name" value="FMN-binding split barrel"/>
    <property type="match status" value="1"/>
</dbReference>
<gene>
    <name evidence="1" type="ORF">ACFQ3L_07125</name>
</gene>
<organism evidence="1 2">
    <name type="scientific">Lacticaseibacillus jixianensis</name>
    <dbReference type="NCBI Taxonomy" id="2486012"/>
    <lineage>
        <taxon>Bacteria</taxon>
        <taxon>Bacillati</taxon>
        <taxon>Bacillota</taxon>
        <taxon>Bacilli</taxon>
        <taxon>Lactobacillales</taxon>
        <taxon>Lactobacillaceae</taxon>
        <taxon>Lacticaseibacillus</taxon>
    </lineage>
</organism>
<dbReference type="RefSeq" id="WP_164510698.1">
    <property type="nucleotide sequence ID" value="NZ_JBHTMO010000022.1"/>
</dbReference>
<proteinExistence type="predicted"/>
<dbReference type="InterPro" id="IPR012349">
    <property type="entry name" value="Split_barrel_FMN-bd"/>
</dbReference>
<dbReference type="Gene3D" id="2.30.110.10">
    <property type="entry name" value="Electron Transport, Fmn-binding Protein, Chain A"/>
    <property type="match status" value="1"/>
</dbReference>
<dbReference type="EMBL" id="JBHTMO010000022">
    <property type="protein sequence ID" value="MFD1393343.1"/>
    <property type="molecule type" value="Genomic_DNA"/>
</dbReference>
<sequence length="137" mass="14907">MANTEDLERIFNAASQIAVATLTEDGTAPDVRIVLGVYDKATNQELFMTAANAEKVAEIGKHSQASFATPQFGNNDVARVRKATVQKIDPTPEQLALYKAKYPQTAKYAAHADFFALRFKQAEVTIVGENSTVEVAD</sequence>
<comment type="caution">
    <text evidence="1">The sequence shown here is derived from an EMBL/GenBank/DDBJ whole genome shotgun (WGS) entry which is preliminary data.</text>
</comment>
<evidence type="ECO:0000313" key="1">
    <source>
        <dbReference type="EMBL" id="MFD1393343.1"/>
    </source>
</evidence>
<keyword evidence="2" id="KW-1185">Reference proteome</keyword>
<accession>A0ABW4BAI5</accession>
<evidence type="ECO:0000313" key="2">
    <source>
        <dbReference type="Proteomes" id="UP001597249"/>
    </source>
</evidence>
<dbReference type="Proteomes" id="UP001597249">
    <property type="component" value="Unassembled WGS sequence"/>
</dbReference>
<reference evidence="2" key="1">
    <citation type="journal article" date="2019" name="Int. J. Syst. Evol. Microbiol.">
        <title>The Global Catalogue of Microorganisms (GCM) 10K type strain sequencing project: providing services to taxonomists for standard genome sequencing and annotation.</title>
        <authorList>
            <consortium name="The Broad Institute Genomics Platform"/>
            <consortium name="The Broad Institute Genome Sequencing Center for Infectious Disease"/>
            <person name="Wu L."/>
            <person name="Ma J."/>
        </authorList>
    </citation>
    <scope>NUCLEOTIDE SEQUENCE [LARGE SCALE GENOMIC DNA]</scope>
    <source>
        <strain evidence="2">CCM 8911</strain>
    </source>
</reference>